<dbReference type="EMBL" id="KZ613740">
    <property type="protein sequence ID" value="PMD67374.1"/>
    <property type="molecule type" value="Genomic_DNA"/>
</dbReference>
<dbReference type="PANTHER" id="PTHR34502:SF5">
    <property type="entry name" value="DUF6594 DOMAIN-CONTAINING PROTEIN"/>
    <property type="match status" value="1"/>
</dbReference>
<keyword evidence="1" id="KW-0472">Membrane</keyword>
<dbReference type="PANTHER" id="PTHR34502">
    <property type="entry name" value="DUF6594 DOMAIN-CONTAINING PROTEIN-RELATED"/>
    <property type="match status" value="1"/>
</dbReference>
<sequence>MPTPSCEKGGYPAIAQIMSNHDELAIFRRFKELNTLNLLYSQAEIIHLEAELKSLWEVDKSHPERDFHHRDWWSLAYSQEDGNKEQWQKVLEIRKKLEAYNNRLAQQVFLSRLEAPNPYDLAFLRDWFERPNMGNFPLRGPDQEAWNKETETDLLATRRRSHEDPFSSWFIDTVIPKFHRVFGSRIKKPIPEAPLSEIAHYPEKALLTVVNILGTLIASLLPIVSIIILYFITNKVVQLGVAVAFTATFSICLILLTQAKRIEIFAATSA</sequence>
<dbReference type="InterPro" id="IPR046529">
    <property type="entry name" value="DUF6594"/>
</dbReference>
<dbReference type="RefSeq" id="XP_024744278.1">
    <property type="nucleotide sequence ID" value="XM_024884373.1"/>
</dbReference>
<feature type="transmembrane region" description="Helical" evidence="1">
    <location>
        <begin position="205"/>
        <end position="231"/>
    </location>
</feature>
<feature type="domain" description="DUF6594" evidence="2">
    <location>
        <begin position="11"/>
        <end position="270"/>
    </location>
</feature>
<name>A0A2J6TWG0_9HELO</name>
<proteinExistence type="predicted"/>
<feature type="transmembrane region" description="Helical" evidence="1">
    <location>
        <begin position="237"/>
        <end position="256"/>
    </location>
</feature>
<dbReference type="OrthoDB" id="5342093at2759"/>
<keyword evidence="1" id="KW-0812">Transmembrane</keyword>
<evidence type="ECO:0000259" key="2">
    <source>
        <dbReference type="Pfam" id="PF20237"/>
    </source>
</evidence>
<evidence type="ECO:0000313" key="3">
    <source>
        <dbReference type="EMBL" id="PMD67374.1"/>
    </source>
</evidence>
<dbReference type="AlphaFoldDB" id="A0A2J6TWG0"/>
<dbReference type="GeneID" id="36592450"/>
<reference evidence="3 4" key="1">
    <citation type="submission" date="2016-04" db="EMBL/GenBank/DDBJ databases">
        <title>A degradative enzymes factory behind the ericoid mycorrhizal symbiosis.</title>
        <authorList>
            <consortium name="DOE Joint Genome Institute"/>
            <person name="Martino E."/>
            <person name="Morin E."/>
            <person name="Grelet G."/>
            <person name="Kuo A."/>
            <person name="Kohler A."/>
            <person name="Daghino S."/>
            <person name="Barry K."/>
            <person name="Choi C."/>
            <person name="Cichocki N."/>
            <person name="Clum A."/>
            <person name="Copeland A."/>
            <person name="Hainaut M."/>
            <person name="Haridas S."/>
            <person name="Labutti K."/>
            <person name="Lindquist E."/>
            <person name="Lipzen A."/>
            <person name="Khouja H.-R."/>
            <person name="Murat C."/>
            <person name="Ohm R."/>
            <person name="Olson A."/>
            <person name="Spatafora J."/>
            <person name="Veneault-Fourrey C."/>
            <person name="Henrissat B."/>
            <person name="Grigoriev I."/>
            <person name="Martin F."/>
            <person name="Perotto S."/>
        </authorList>
    </citation>
    <scope>NUCLEOTIDE SEQUENCE [LARGE SCALE GENOMIC DNA]</scope>
    <source>
        <strain evidence="3 4">E</strain>
    </source>
</reference>
<evidence type="ECO:0000313" key="4">
    <source>
        <dbReference type="Proteomes" id="UP000235371"/>
    </source>
</evidence>
<dbReference type="InParanoid" id="A0A2J6TWG0"/>
<accession>A0A2J6TWG0</accession>
<dbReference type="Pfam" id="PF20237">
    <property type="entry name" value="DUF6594"/>
    <property type="match status" value="1"/>
</dbReference>
<organism evidence="3 4">
    <name type="scientific">Hyaloscypha bicolor E</name>
    <dbReference type="NCBI Taxonomy" id="1095630"/>
    <lineage>
        <taxon>Eukaryota</taxon>
        <taxon>Fungi</taxon>
        <taxon>Dikarya</taxon>
        <taxon>Ascomycota</taxon>
        <taxon>Pezizomycotina</taxon>
        <taxon>Leotiomycetes</taxon>
        <taxon>Helotiales</taxon>
        <taxon>Hyaloscyphaceae</taxon>
        <taxon>Hyaloscypha</taxon>
        <taxon>Hyaloscypha bicolor</taxon>
    </lineage>
</organism>
<gene>
    <name evidence="3" type="ORF">K444DRAFT_639355</name>
</gene>
<keyword evidence="4" id="KW-1185">Reference proteome</keyword>
<dbReference type="Proteomes" id="UP000235371">
    <property type="component" value="Unassembled WGS sequence"/>
</dbReference>
<protein>
    <recommendedName>
        <fullName evidence="2">DUF6594 domain-containing protein</fullName>
    </recommendedName>
</protein>
<dbReference type="STRING" id="1095630.A0A2J6TWG0"/>
<evidence type="ECO:0000256" key="1">
    <source>
        <dbReference type="SAM" id="Phobius"/>
    </source>
</evidence>
<keyword evidence="1" id="KW-1133">Transmembrane helix</keyword>